<dbReference type="InterPro" id="IPR057710">
    <property type="entry name" value="DUF7950"/>
</dbReference>
<accession>A0A9Q1L0D6</accession>
<feature type="domain" description="DUF7950" evidence="2">
    <location>
        <begin position="247"/>
        <end position="364"/>
    </location>
</feature>
<dbReference type="AlphaFoldDB" id="A0A9Q1L0D6"/>
<keyword evidence="4" id="KW-1185">Reference proteome</keyword>
<dbReference type="PANTHER" id="PTHR33595:SF3">
    <property type="entry name" value="PAS DOMAIN-CONTAINING PROTEIN"/>
    <property type="match status" value="1"/>
</dbReference>
<reference evidence="3" key="1">
    <citation type="submission" date="2022-04" db="EMBL/GenBank/DDBJ databases">
        <title>Carnegiea gigantea Genome sequencing and assembly v2.</title>
        <authorList>
            <person name="Copetti D."/>
            <person name="Sanderson M.J."/>
            <person name="Burquez A."/>
            <person name="Wojciechowski M.F."/>
        </authorList>
    </citation>
    <scope>NUCLEOTIDE SEQUENCE</scope>
    <source>
        <strain evidence="3">SGP5-SGP5p</strain>
        <tissue evidence="3">Aerial part</tissue>
    </source>
</reference>
<evidence type="ECO:0000259" key="2">
    <source>
        <dbReference type="Pfam" id="PF25821"/>
    </source>
</evidence>
<dbReference type="EMBL" id="JAKOGI010000001">
    <property type="protein sequence ID" value="KAJ8453320.1"/>
    <property type="molecule type" value="Genomic_DNA"/>
</dbReference>
<comment type="caution">
    <text evidence="3">The sequence shown here is derived from an EMBL/GenBank/DDBJ whole genome shotgun (WGS) entry which is preliminary data.</text>
</comment>
<evidence type="ECO:0000313" key="4">
    <source>
        <dbReference type="Proteomes" id="UP001153076"/>
    </source>
</evidence>
<gene>
    <name evidence="3" type="ORF">Cgig2_008204</name>
</gene>
<evidence type="ECO:0000313" key="3">
    <source>
        <dbReference type="EMBL" id="KAJ8453320.1"/>
    </source>
</evidence>
<proteinExistence type="predicted"/>
<name>A0A9Q1L0D6_9CARY</name>
<dbReference type="PANTHER" id="PTHR33595">
    <property type="entry name" value="VON WILLEBRAND FACTOR A DOMAIN PROTEIN"/>
    <property type="match status" value="1"/>
</dbReference>
<organism evidence="3 4">
    <name type="scientific">Carnegiea gigantea</name>
    <dbReference type="NCBI Taxonomy" id="171969"/>
    <lineage>
        <taxon>Eukaryota</taxon>
        <taxon>Viridiplantae</taxon>
        <taxon>Streptophyta</taxon>
        <taxon>Embryophyta</taxon>
        <taxon>Tracheophyta</taxon>
        <taxon>Spermatophyta</taxon>
        <taxon>Magnoliopsida</taxon>
        <taxon>eudicotyledons</taxon>
        <taxon>Gunneridae</taxon>
        <taxon>Pentapetalae</taxon>
        <taxon>Caryophyllales</taxon>
        <taxon>Cactineae</taxon>
        <taxon>Cactaceae</taxon>
        <taxon>Cactoideae</taxon>
        <taxon>Echinocereeae</taxon>
        <taxon>Carnegiea</taxon>
    </lineage>
</organism>
<dbReference type="Proteomes" id="UP001153076">
    <property type="component" value="Unassembled WGS sequence"/>
</dbReference>
<feature type="region of interest" description="Disordered" evidence="1">
    <location>
        <begin position="79"/>
        <end position="101"/>
    </location>
</feature>
<protein>
    <recommendedName>
        <fullName evidence="2">DUF7950 domain-containing protein</fullName>
    </recommendedName>
</protein>
<dbReference type="OrthoDB" id="1922150at2759"/>
<sequence length="375" mass="40905">MVRSFQIKSKMIQTLNPSKTDEIMSRYRPIAPKPELPSLSTNFDTSGGGGAAGGGSVVVPEKFRRSPYLRNIWSHLQARPTRTRKRAARSSTPIPLRKHHHKIGGAAPPFFGFCSPSHLASPTQNLSYQGFTICDYDDPNLHRNHYPPPPPNSDAAMNNVAIDKPIITLPLLSCTEVNGGERNPIDLNAAVAEGGGLEERDLLLQLQVPSPNKNNAVISPRPIRPVGSSISVVGPMSEDPEAQAVVKRAEEVEDAAEAEAFPVVISDRSNKVRMANSAYKELVGQPECPWLDSMMMSSSSSSGKRISGEVMLQLPGMPVSGKGFSCWVRIEWASGGNKSCVHAFCNVVRLVCESKDYMFSWRFHTREVSPSASKV</sequence>
<evidence type="ECO:0000256" key="1">
    <source>
        <dbReference type="SAM" id="MobiDB-lite"/>
    </source>
</evidence>
<dbReference type="Pfam" id="PF25821">
    <property type="entry name" value="DUF7950"/>
    <property type="match status" value="1"/>
</dbReference>